<accession>A0A1D7QJM0</accession>
<feature type="signal peptide" evidence="2">
    <location>
        <begin position="1"/>
        <end position="19"/>
    </location>
</feature>
<dbReference type="PROSITE" id="PS51257">
    <property type="entry name" value="PROKAR_LIPOPROTEIN"/>
    <property type="match status" value="1"/>
</dbReference>
<evidence type="ECO:0008006" key="5">
    <source>
        <dbReference type="Google" id="ProtNLM"/>
    </source>
</evidence>
<feature type="region of interest" description="Disordered" evidence="1">
    <location>
        <begin position="20"/>
        <end position="79"/>
    </location>
</feature>
<proteinExistence type="predicted"/>
<protein>
    <recommendedName>
        <fullName evidence="5">Lipoprotein</fullName>
    </recommendedName>
</protein>
<evidence type="ECO:0000313" key="4">
    <source>
        <dbReference type="Proteomes" id="UP000094313"/>
    </source>
</evidence>
<dbReference type="RefSeq" id="WP_069380538.1">
    <property type="nucleotide sequence ID" value="NZ_CP017141.1"/>
</dbReference>
<name>A0A1D7QJM0_9SPHI</name>
<evidence type="ECO:0000313" key="3">
    <source>
        <dbReference type="EMBL" id="AOM78874.1"/>
    </source>
</evidence>
<dbReference type="KEGG" id="psty:BFS30_17875"/>
<dbReference type="AlphaFoldDB" id="A0A1D7QJM0"/>
<feature type="compositionally biased region" description="Polar residues" evidence="1">
    <location>
        <begin position="41"/>
        <end position="52"/>
    </location>
</feature>
<dbReference type="EMBL" id="CP017141">
    <property type="protein sequence ID" value="AOM78874.1"/>
    <property type="molecule type" value="Genomic_DNA"/>
</dbReference>
<gene>
    <name evidence="3" type="ORF">BFS30_17875</name>
</gene>
<keyword evidence="2" id="KW-0732">Signal</keyword>
<dbReference type="Proteomes" id="UP000094313">
    <property type="component" value="Chromosome"/>
</dbReference>
<feature type="chain" id="PRO_5009098716" description="Lipoprotein" evidence="2">
    <location>
        <begin position="20"/>
        <end position="79"/>
    </location>
</feature>
<evidence type="ECO:0000256" key="2">
    <source>
        <dbReference type="SAM" id="SignalP"/>
    </source>
</evidence>
<evidence type="ECO:0000256" key="1">
    <source>
        <dbReference type="SAM" id="MobiDB-lite"/>
    </source>
</evidence>
<organism evidence="3 4">
    <name type="scientific">Pedobacter steynii</name>
    <dbReference type="NCBI Taxonomy" id="430522"/>
    <lineage>
        <taxon>Bacteria</taxon>
        <taxon>Pseudomonadati</taxon>
        <taxon>Bacteroidota</taxon>
        <taxon>Sphingobacteriia</taxon>
        <taxon>Sphingobacteriales</taxon>
        <taxon>Sphingobacteriaceae</taxon>
        <taxon>Pedobacter</taxon>
    </lineage>
</organism>
<reference evidence="3 4" key="1">
    <citation type="submission" date="2016-08" db="EMBL/GenBank/DDBJ databases">
        <authorList>
            <person name="Seilhamer J.J."/>
        </authorList>
    </citation>
    <scope>NUCLEOTIDE SEQUENCE [LARGE SCALE GENOMIC DNA]</scope>
    <source>
        <strain evidence="3 4">DX4</strain>
    </source>
</reference>
<keyword evidence="4" id="KW-1185">Reference proteome</keyword>
<sequence length="79" mass="8451">MKLKHTLFLLATSSLIACASPEERSTQQTDTNTVKNKDTVGSDTITNVSGRSGDNGTGTDTTNTTEQRAIQESGKHPKQ</sequence>